<dbReference type="AlphaFoldDB" id="A0A5N6NDI7"/>
<keyword evidence="4" id="KW-1185">Reference proteome</keyword>
<sequence>MLIIIISSFHLTIFAVTFIQPLNHLFSFFSGEIHRPSSPSCRSITQSPQIPVLVSSSNKSVDATFKFKIWVHVAMKSPFCIFVLSYFVVFFLTADSNQQDFQPPPSPVPPPPPPPPPPPLPPLPPSPFQPPPLLPPPPARLPPPSPPPRKAPHPPGSRNTMGTKTQHRKHHPPPPPPPAPENLNFGKRLGFIFVGLAAILQICVVAFLIIKRQHLIKIHR</sequence>
<organism evidence="3 4">
    <name type="scientific">Mikania micrantha</name>
    <name type="common">bitter vine</name>
    <dbReference type="NCBI Taxonomy" id="192012"/>
    <lineage>
        <taxon>Eukaryota</taxon>
        <taxon>Viridiplantae</taxon>
        <taxon>Streptophyta</taxon>
        <taxon>Embryophyta</taxon>
        <taxon>Tracheophyta</taxon>
        <taxon>Spermatophyta</taxon>
        <taxon>Magnoliopsida</taxon>
        <taxon>eudicotyledons</taxon>
        <taxon>Gunneridae</taxon>
        <taxon>Pentapetalae</taxon>
        <taxon>asterids</taxon>
        <taxon>campanulids</taxon>
        <taxon>Asterales</taxon>
        <taxon>Asteraceae</taxon>
        <taxon>Asteroideae</taxon>
        <taxon>Heliantheae alliance</taxon>
        <taxon>Eupatorieae</taxon>
        <taxon>Mikania</taxon>
    </lineage>
</organism>
<name>A0A5N6NDI7_9ASTR</name>
<protein>
    <submittedName>
        <fullName evidence="3">Uncharacterized protein</fullName>
    </submittedName>
</protein>
<keyword evidence="2" id="KW-0812">Transmembrane</keyword>
<feature type="compositionally biased region" description="Pro residues" evidence="1">
    <location>
        <begin position="102"/>
        <end position="155"/>
    </location>
</feature>
<evidence type="ECO:0000313" key="3">
    <source>
        <dbReference type="EMBL" id="KAD4585028.1"/>
    </source>
</evidence>
<dbReference type="Proteomes" id="UP000326396">
    <property type="component" value="Linkage Group LG2"/>
</dbReference>
<dbReference type="PANTHER" id="PTHR36721">
    <property type="entry name" value="PROLINE-RICH FAMILY PROTEIN"/>
    <property type="match status" value="1"/>
</dbReference>
<feature type="region of interest" description="Disordered" evidence="1">
    <location>
        <begin position="99"/>
        <end position="182"/>
    </location>
</feature>
<reference evidence="3 4" key="1">
    <citation type="submission" date="2019-05" db="EMBL/GenBank/DDBJ databases">
        <title>Mikania micrantha, genome provides insights into the molecular mechanism of rapid growth.</title>
        <authorList>
            <person name="Liu B."/>
        </authorList>
    </citation>
    <scope>NUCLEOTIDE SEQUENCE [LARGE SCALE GENOMIC DNA]</scope>
    <source>
        <strain evidence="3">NLD-2019</strain>
        <tissue evidence="3">Leaf</tissue>
    </source>
</reference>
<evidence type="ECO:0000313" key="4">
    <source>
        <dbReference type="Proteomes" id="UP000326396"/>
    </source>
</evidence>
<gene>
    <name evidence="3" type="ORF">E3N88_22629</name>
</gene>
<keyword evidence="2" id="KW-1133">Transmembrane helix</keyword>
<evidence type="ECO:0000256" key="1">
    <source>
        <dbReference type="SAM" id="MobiDB-lite"/>
    </source>
</evidence>
<evidence type="ECO:0000256" key="2">
    <source>
        <dbReference type="SAM" id="Phobius"/>
    </source>
</evidence>
<comment type="caution">
    <text evidence="3">The sequence shown here is derived from an EMBL/GenBank/DDBJ whole genome shotgun (WGS) entry which is preliminary data.</text>
</comment>
<accession>A0A5N6NDI7</accession>
<feature type="transmembrane region" description="Helical" evidence="2">
    <location>
        <begin position="69"/>
        <end position="94"/>
    </location>
</feature>
<dbReference type="OrthoDB" id="1740027at2759"/>
<dbReference type="PANTHER" id="PTHR36721:SF1">
    <property type="entry name" value="OS04G0446401 PROTEIN"/>
    <property type="match status" value="1"/>
</dbReference>
<keyword evidence="2" id="KW-0472">Membrane</keyword>
<feature type="transmembrane region" description="Helical" evidence="2">
    <location>
        <begin position="189"/>
        <end position="210"/>
    </location>
</feature>
<dbReference type="EMBL" id="SZYD01000012">
    <property type="protein sequence ID" value="KAD4585028.1"/>
    <property type="molecule type" value="Genomic_DNA"/>
</dbReference>
<proteinExistence type="predicted"/>